<reference evidence="3 4" key="1">
    <citation type="submission" date="2018-03" db="EMBL/GenBank/DDBJ databases">
        <title>Genomic Encyclopedia of Archaeal and Bacterial Type Strains, Phase II (KMG-II): from individual species to whole genera.</title>
        <authorList>
            <person name="Goeker M."/>
        </authorList>
    </citation>
    <scope>NUCLEOTIDE SEQUENCE [LARGE SCALE GENOMIC DNA]</scope>
    <source>
        <strain evidence="3 4">DSM 45416</strain>
    </source>
</reference>
<proteinExistence type="predicted"/>
<gene>
    <name evidence="3" type="ORF">LY71_1302</name>
</gene>
<dbReference type="Proteomes" id="UP000239210">
    <property type="component" value="Unassembled WGS sequence"/>
</dbReference>
<evidence type="ECO:0000313" key="4">
    <source>
        <dbReference type="Proteomes" id="UP000239210"/>
    </source>
</evidence>
<feature type="region of interest" description="Disordered" evidence="1">
    <location>
        <begin position="364"/>
        <end position="388"/>
    </location>
</feature>
<keyword evidence="2" id="KW-1133">Transmembrane helix</keyword>
<protein>
    <submittedName>
        <fullName evidence="3">Uncharacterized protein</fullName>
    </submittedName>
</protein>
<feature type="transmembrane region" description="Helical" evidence="2">
    <location>
        <begin position="252"/>
        <end position="276"/>
    </location>
</feature>
<organism evidence="3 4">
    <name type="scientific">Geodermatophilus tzadiensis</name>
    <dbReference type="NCBI Taxonomy" id="1137988"/>
    <lineage>
        <taxon>Bacteria</taxon>
        <taxon>Bacillati</taxon>
        <taxon>Actinomycetota</taxon>
        <taxon>Actinomycetes</taxon>
        <taxon>Geodermatophilales</taxon>
        <taxon>Geodermatophilaceae</taxon>
        <taxon>Geodermatophilus</taxon>
    </lineage>
</organism>
<dbReference type="EMBL" id="PVTG01000030">
    <property type="protein sequence ID" value="PRY35081.1"/>
    <property type="molecule type" value="Genomic_DNA"/>
</dbReference>
<feature type="transmembrane region" description="Helical" evidence="2">
    <location>
        <begin position="322"/>
        <end position="343"/>
    </location>
</feature>
<evidence type="ECO:0000313" key="3">
    <source>
        <dbReference type="EMBL" id="PRY35081.1"/>
    </source>
</evidence>
<accession>A0A2T0SNU6</accession>
<evidence type="ECO:0000256" key="1">
    <source>
        <dbReference type="SAM" id="MobiDB-lite"/>
    </source>
</evidence>
<evidence type="ECO:0000256" key="2">
    <source>
        <dbReference type="SAM" id="Phobius"/>
    </source>
</evidence>
<sequence>MVTVIAALSYTQCRTLALELKRSPNWSAVRDTLRPRGPAWFLRVRAPVPVVLYLAAHDEDLRTDLSGGYAVLAPPEDAPRQAPTDLKLLRMLDRHWDVLCFMAALMALLAAGIVLALLHLRTASLVAIAAALLGYLVAALVLTVRQLASATAGRRRLVDVAIGQLRVEHWTITMLHSPQGAQAARTLVSDILAAAPGPHHRVLILRAGLTHHSPQGESASLCVSQLSPHHPVLVAFRPGAPRWHLRAAPGRLPGSAVGLMLGATTLAVLVAAWLVAGEEKRLCASTCDGVPASYGDAVYWLISRLIGGDPEGLGVASPGSRVLGLLMTVLGVYVLVAIISRVLRQRMDEDARSGSEVVEAFEADRLGRPTAGEPAAPAPAPAPANGSAARPQWLSPAVGLSGVAVGVLIGTLLHRLRLESHPRTQPDSVAASETR</sequence>
<keyword evidence="2" id="KW-0472">Membrane</keyword>
<name>A0A2T0SNU6_9ACTN</name>
<dbReference type="AlphaFoldDB" id="A0A2T0SNU6"/>
<comment type="caution">
    <text evidence="3">The sequence shown here is derived from an EMBL/GenBank/DDBJ whole genome shotgun (WGS) entry which is preliminary data.</text>
</comment>
<feature type="transmembrane region" description="Helical" evidence="2">
    <location>
        <begin position="96"/>
        <end position="118"/>
    </location>
</feature>
<feature type="transmembrane region" description="Helical" evidence="2">
    <location>
        <begin position="124"/>
        <end position="144"/>
    </location>
</feature>
<keyword evidence="4" id="KW-1185">Reference proteome</keyword>
<keyword evidence="2" id="KW-0812">Transmembrane</keyword>